<dbReference type="RefSeq" id="WP_013293598.1">
    <property type="nucleotide sequence ID" value="NC_014394.1"/>
</dbReference>
<reference evidence="1 2" key="1">
    <citation type="submission" date="2010-08" db="EMBL/GenBank/DDBJ databases">
        <title>Complete sequence of Gallionella capsiferriformans ES-2.</title>
        <authorList>
            <consortium name="US DOE Joint Genome Institute"/>
            <person name="Lucas S."/>
            <person name="Copeland A."/>
            <person name="Lapidus A."/>
            <person name="Cheng J.-F."/>
            <person name="Bruce D."/>
            <person name="Goodwin L."/>
            <person name="Pitluck S."/>
            <person name="Chertkov O."/>
            <person name="Davenport K.W."/>
            <person name="Detter J.C."/>
            <person name="Han C."/>
            <person name="Tapia R."/>
            <person name="Land M."/>
            <person name="Hauser L."/>
            <person name="Chang Y.-J."/>
            <person name="Jeffries C."/>
            <person name="Kyrpides N."/>
            <person name="Ivanova N."/>
            <person name="Mikhailova N."/>
            <person name="Shelobolina E.S."/>
            <person name="Picardal F."/>
            <person name="Roden E."/>
            <person name="Emerson D."/>
            <person name="Woyke T."/>
        </authorList>
    </citation>
    <scope>NUCLEOTIDE SEQUENCE [LARGE SCALE GENOMIC DNA]</scope>
    <source>
        <strain evidence="1 2">ES-2</strain>
    </source>
</reference>
<dbReference type="AlphaFoldDB" id="D9SGL2"/>
<dbReference type="HOGENOM" id="CLU_1313919_0_0_4"/>
<evidence type="ECO:0000313" key="2">
    <source>
        <dbReference type="Proteomes" id="UP000001235"/>
    </source>
</evidence>
<dbReference type="KEGG" id="gca:Galf_1643"/>
<accession>D9SGL2</accession>
<proteinExistence type="predicted"/>
<gene>
    <name evidence="1" type="ordered locus">Galf_1643</name>
</gene>
<keyword evidence="2" id="KW-1185">Reference proteome</keyword>
<sequence>MHAGFPQLSSGIFRTLNSGMQGDAHLKSVLSQAGGGMVAGGMALALRLGFSLILRDGLLDETQSRRAKIFFEDNFKISDPMVTGGIRYYQGKFMIRTRQAGDNMNVLLEFCPSPGNLYRNMPWGACLDPFAVVQTSVLDEEEADVKVRCVDLVIHFRDSATILGLIGQANVDIVGLLLKNQVQLTGNVGHLFKLGAIAADVQRLIASAP</sequence>
<organism evidence="1 2">
    <name type="scientific">Gallionella capsiferriformans (strain ES-2)</name>
    <name type="common">Gallionella ferruginea capsiferriformans (strain ES-2)</name>
    <dbReference type="NCBI Taxonomy" id="395494"/>
    <lineage>
        <taxon>Bacteria</taxon>
        <taxon>Pseudomonadati</taxon>
        <taxon>Pseudomonadota</taxon>
        <taxon>Betaproteobacteria</taxon>
        <taxon>Nitrosomonadales</taxon>
        <taxon>Gallionellaceae</taxon>
        <taxon>Gallionella</taxon>
    </lineage>
</organism>
<evidence type="ECO:0008006" key="3">
    <source>
        <dbReference type="Google" id="ProtNLM"/>
    </source>
</evidence>
<dbReference type="EMBL" id="CP002159">
    <property type="protein sequence ID" value="ADL55659.1"/>
    <property type="molecule type" value="Genomic_DNA"/>
</dbReference>
<dbReference type="STRING" id="395494.Galf_1643"/>
<protein>
    <recommendedName>
        <fullName evidence="3">SCP2 domain-containing protein</fullName>
    </recommendedName>
</protein>
<evidence type="ECO:0000313" key="1">
    <source>
        <dbReference type="EMBL" id="ADL55659.1"/>
    </source>
</evidence>
<dbReference type="Proteomes" id="UP000001235">
    <property type="component" value="Chromosome"/>
</dbReference>
<name>D9SGL2_GALCS</name>
<dbReference type="OrthoDB" id="5572100at2"/>